<evidence type="ECO:0000256" key="1">
    <source>
        <dbReference type="SAM" id="Phobius"/>
    </source>
</evidence>
<evidence type="ECO:0000313" key="3">
    <source>
        <dbReference type="Proteomes" id="UP001368654"/>
    </source>
</evidence>
<keyword evidence="3" id="KW-1185">Reference proteome</keyword>
<dbReference type="Proteomes" id="UP001368654">
    <property type="component" value="Unassembled WGS sequence"/>
</dbReference>
<reference evidence="2 3" key="1">
    <citation type="submission" date="2024-02" db="EMBL/GenBank/DDBJ databases">
        <authorList>
            <person name="Saticioglu I.B."/>
        </authorList>
    </citation>
    <scope>NUCLEOTIDE SEQUENCE [LARGE SCALE GENOMIC DNA]</scope>
    <source>
        <strain evidence="2 3">Mu-86</strain>
    </source>
</reference>
<feature type="transmembrane region" description="Helical" evidence="1">
    <location>
        <begin position="7"/>
        <end position="29"/>
    </location>
</feature>
<dbReference type="SUPFAM" id="SSF48452">
    <property type="entry name" value="TPR-like"/>
    <property type="match status" value="1"/>
</dbReference>
<comment type="caution">
    <text evidence="2">The sequence shown here is derived from an EMBL/GenBank/DDBJ whole genome shotgun (WGS) entry which is preliminary data.</text>
</comment>
<dbReference type="EMBL" id="JBBDGL010000004">
    <property type="protein sequence ID" value="MEJ1156301.1"/>
    <property type="molecule type" value="Genomic_DNA"/>
</dbReference>
<gene>
    <name evidence="2" type="ORF">WDU96_11895</name>
</gene>
<sequence>MSARIGVAVMAVLLLLYVLLVGQRAWLLLISADPVGILMGAALVVLPLIALWALGRELWFGVRADQLGRRLEAAGALPDEPVSVRPSGRVVREDADALFPHYRSAVEQNPDDWAGWYRLGIAYDASGDRRRARGAIRRAIILEARQRRG</sequence>
<evidence type="ECO:0000313" key="2">
    <source>
        <dbReference type="EMBL" id="MEJ1156301.1"/>
    </source>
</evidence>
<dbReference type="RefSeq" id="WP_337338740.1">
    <property type="nucleotide sequence ID" value="NZ_JBBDGL010000004.1"/>
</dbReference>
<feature type="transmembrane region" description="Helical" evidence="1">
    <location>
        <begin position="35"/>
        <end position="54"/>
    </location>
</feature>
<accession>A0ABU8LVQ9</accession>
<organism evidence="2 3">
    <name type="scientific">Microbacterium marmarense</name>
    <dbReference type="NCBI Taxonomy" id="3122051"/>
    <lineage>
        <taxon>Bacteria</taxon>
        <taxon>Bacillati</taxon>
        <taxon>Actinomycetota</taxon>
        <taxon>Actinomycetes</taxon>
        <taxon>Micrococcales</taxon>
        <taxon>Microbacteriaceae</taxon>
        <taxon>Microbacterium</taxon>
    </lineage>
</organism>
<keyword evidence="1" id="KW-0812">Transmembrane</keyword>
<name>A0ABU8LVQ9_9MICO</name>
<dbReference type="InterPro" id="IPR011990">
    <property type="entry name" value="TPR-like_helical_dom_sf"/>
</dbReference>
<keyword evidence="1" id="KW-1133">Transmembrane helix</keyword>
<proteinExistence type="predicted"/>
<protein>
    <submittedName>
        <fullName evidence="2">Tetratricopeptide repeat protein</fullName>
    </submittedName>
</protein>
<dbReference type="Gene3D" id="1.25.40.10">
    <property type="entry name" value="Tetratricopeptide repeat domain"/>
    <property type="match status" value="1"/>
</dbReference>
<keyword evidence="1" id="KW-0472">Membrane</keyword>